<gene>
    <name evidence="10" type="ORF">ACN38_g8465</name>
</gene>
<sequence length="601" mass="68825">MPPHRRTRASIACERCKRRKTKCNGELPVCSACERSGSHCTWPTLPGLEALQTTEHSQLVQHASRLERQVAELQNRLQSQRNESCTHEVAAHSISPVDYHGELSTDVVLLSMNAAAEPSFIGATSGFSLSRLVEGILSESMLTERVRGDDTTVSDQTPMQEQSVATDQEDVLIDTFFKRVHPRYPFLDEVCLQDLFRQTFRDEDHNSPNLFLLYMVYAIAARTIQLHPEMSPCTRPETYFTRALRHIDSALASQSLQRVQALLLIALYLLRTPSNVSNLGSWHIIGLAIRHAVEMGLHRNLRDSRARQLNKDDLNLRNRVFWSAYILDRAVSLTLGRPFALAEHEIDVPVHDSPKYQSFTHMCHLRRLESRIHREIFGADVHEASDEKIDCFRYELDAWQLAVPVPIDASFVLPGYSLYDTREFFDIQYSKALRMLLQRRITTPKKEAEGEGSKTAEYIALSARASGDICQHYKVLHQRSPLGWNLLALHSIFTAGLTLLYSSWTRKDRPDLVALEDIRACSSVLFAISEQWPSTKRFRDIFETLAREMTDILKRNQPPDWNALFPVDTNTFGGEGFWSIFDDLVEDDYIRDQFRLEEMMG</sequence>
<dbReference type="GO" id="GO:0005634">
    <property type="term" value="C:nucleus"/>
    <property type="evidence" value="ECO:0007669"/>
    <property type="project" value="UniProtKB-SubCell"/>
</dbReference>
<feature type="domain" description="Zn(2)-C6 fungal-type" evidence="9">
    <location>
        <begin position="12"/>
        <end position="42"/>
    </location>
</feature>
<keyword evidence="7" id="KW-0539">Nucleus</keyword>
<dbReference type="PROSITE" id="PS50048">
    <property type="entry name" value="ZN2_CY6_FUNGAL_2"/>
    <property type="match status" value="1"/>
</dbReference>
<accession>A0A0M8NWC1</accession>
<evidence type="ECO:0000256" key="2">
    <source>
        <dbReference type="ARBA" id="ARBA00022723"/>
    </source>
</evidence>
<keyword evidence="6" id="KW-0804">Transcription</keyword>
<keyword evidence="2" id="KW-0479">Metal-binding</keyword>
<keyword evidence="4" id="KW-0805">Transcription regulation</keyword>
<dbReference type="PANTHER" id="PTHR47782">
    <property type="entry name" value="ZN(II)2CYS6 TRANSCRIPTION FACTOR (EUROFUNG)-RELATED"/>
    <property type="match status" value="1"/>
</dbReference>
<evidence type="ECO:0000256" key="5">
    <source>
        <dbReference type="ARBA" id="ARBA00023125"/>
    </source>
</evidence>
<dbReference type="SMART" id="SM00066">
    <property type="entry name" value="GAL4"/>
    <property type="match status" value="1"/>
</dbReference>
<keyword evidence="3" id="KW-0862">Zinc</keyword>
<dbReference type="OrthoDB" id="189997at2759"/>
<dbReference type="InterPro" id="IPR007219">
    <property type="entry name" value="XnlR_reg_dom"/>
</dbReference>
<evidence type="ECO:0000256" key="3">
    <source>
        <dbReference type="ARBA" id="ARBA00022833"/>
    </source>
</evidence>
<protein>
    <recommendedName>
        <fullName evidence="9">Zn(2)-C6 fungal-type domain-containing protein</fullName>
    </recommendedName>
</protein>
<dbReference type="PROSITE" id="PS00463">
    <property type="entry name" value="ZN2_CY6_FUNGAL_1"/>
    <property type="match status" value="1"/>
</dbReference>
<evidence type="ECO:0000313" key="11">
    <source>
        <dbReference type="Proteomes" id="UP000037696"/>
    </source>
</evidence>
<dbReference type="InterPro" id="IPR052202">
    <property type="entry name" value="Yeast_MetPath_Reg"/>
</dbReference>
<dbReference type="AlphaFoldDB" id="A0A0M8NWC1"/>
<dbReference type="GO" id="GO:0045944">
    <property type="term" value="P:positive regulation of transcription by RNA polymerase II"/>
    <property type="evidence" value="ECO:0007669"/>
    <property type="project" value="TreeGrafter"/>
</dbReference>
<comment type="caution">
    <text evidence="10">The sequence shown here is derived from an EMBL/GenBank/DDBJ whole genome shotgun (WGS) entry which is preliminary data.</text>
</comment>
<dbReference type="EMBL" id="LHQQ01000155">
    <property type="protein sequence ID" value="KOS40676.1"/>
    <property type="molecule type" value="Genomic_DNA"/>
</dbReference>
<keyword evidence="8" id="KW-0175">Coiled coil</keyword>
<dbReference type="InterPro" id="IPR001138">
    <property type="entry name" value="Zn2Cys6_DnaBD"/>
</dbReference>
<dbReference type="Pfam" id="PF04082">
    <property type="entry name" value="Fungal_trans"/>
    <property type="match status" value="1"/>
</dbReference>
<reference evidence="10 11" key="1">
    <citation type="submission" date="2015-08" db="EMBL/GenBank/DDBJ databases">
        <title>Genome sequencing of Penicillium nordicum.</title>
        <authorList>
            <person name="Nguyen H.D."/>
            <person name="Seifert K.A."/>
        </authorList>
    </citation>
    <scope>NUCLEOTIDE SEQUENCE [LARGE SCALE GENOMIC DNA]</scope>
    <source>
        <strain evidence="10 11">DAOMC 185683</strain>
    </source>
</reference>
<dbReference type="GO" id="GO:0000981">
    <property type="term" value="F:DNA-binding transcription factor activity, RNA polymerase II-specific"/>
    <property type="evidence" value="ECO:0007669"/>
    <property type="project" value="InterPro"/>
</dbReference>
<dbReference type="Gene3D" id="4.10.240.10">
    <property type="entry name" value="Zn(2)-C6 fungal-type DNA-binding domain"/>
    <property type="match status" value="1"/>
</dbReference>
<proteinExistence type="predicted"/>
<dbReference type="GO" id="GO:0008270">
    <property type="term" value="F:zinc ion binding"/>
    <property type="evidence" value="ECO:0007669"/>
    <property type="project" value="InterPro"/>
</dbReference>
<keyword evidence="11" id="KW-1185">Reference proteome</keyword>
<evidence type="ECO:0000313" key="10">
    <source>
        <dbReference type="EMBL" id="KOS40676.1"/>
    </source>
</evidence>
<dbReference type="Proteomes" id="UP000037696">
    <property type="component" value="Unassembled WGS sequence"/>
</dbReference>
<comment type="subcellular location">
    <subcellularLocation>
        <location evidence="1">Nucleus</location>
    </subcellularLocation>
</comment>
<dbReference type="InterPro" id="IPR036864">
    <property type="entry name" value="Zn2-C6_fun-type_DNA-bd_sf"/>
</dbReference>
<evidence type="ECO:0000256" key="8">
    <source>
        <dbReference type="SAM" id="Coils"/>
    </source>
</evidence>
<feature type="coiled-coil region" evidence="8">
    <location>
        <begin position="56"/>
        <end position="83"/>
    </location>
</feature>
<dbReference type="SMART" id="SM00906">
    <property type="entry name" value="Fungal_trans"/>
    <property type="match status" value="1"/>
</dbReference>
<keyword evidence="5" id="KW-0238">DNA-binding</keyword>
<evidence type="ECO:0000256" key="7">
    <source>
        <dbReference type="ARBA" id="ARBA00023242"/>
    </source>
</evidence>
<dbReference type="GO" id="GO:0043565">
    <property type="term" value="F:sequence-specific DNA binding"/>
    <property type="evidence" value="ECO:0007669"/>
    <property type="project" value="TreeGrafter"/>
</dbReference>
<organism evidence="10 11">
    <name type="scientific">Penicillium nordicum</name>
    <dbReference type="NCBI Taxonomy" id="229535"/>
    <lineage>
        <taxon>Eukaryota</taxon>
        <taxon>Fungi</taxon>
        <taxon>Dikarya</taxon>
        <taxon>Ascomycota</taxon>
        <taxon>Pezizomycotina</taxon>
        <taxon>Eurotiomycetes</taxon>
        <taxon>Eurotiomycetidae</taxon>
        <taxon>Eurotiales</taxon>
        <taxon>Aspergillaceae</taxon>
        <taxon>Penicillium</taxon>
    </lineage>
</organism>
<evidence type="ECO:0000256" key="4">
    <source>
        <dbReference type="ARBA" id="ARBA00023015"/>
    </source>
</evidence>
<dbReference type="PANTHER" id="PTHR47782:SF12">
    <property type="entry name" value="ZN(II)2CYS6 TRANSCRIPTION FACTOR (EUROFUNG)"/>
    <property type="match status" value="1"/>
</dbReference>
<evidence type="ECO:0000256" key="1">
    <source>
        <dbReference type="ARBA" id="ARBA00004123"/>
    </source>
</evidence>
<dbReference type="CDD" id="cd00067">
    <property type="entry name" value="GAL4"/>
    <property type="match status" value="1"/>
</dbReference>
<dbReference type="STRING" id="229535.A0A0M8NWC1"/>
<dbReference type="GO" id="GO:0006351">
    <property type="term" value="P:DNA-templated transcription"/>
    <property type="evidence" value="ECO:0007669"/>
    <property type="project" value="InterPro"/>
</dbReference>
<dbReference type="CDD" id="cd12148">
    <property type="entry name" value="fungal_TF_MHR"/>
    <property type="match status" value="1"/>
</dbReference>
<evidence type="ECO:0000256" key="6">
    <source>
        <dbReference type="ARBA" id="ARBA00023163"/>
    </source>
</evidence>
<name>A0A0M8NWC1_9EURO</name>
<dbReference type="Pfam" id="PF00172">
    <property type="entry name" value="Zn_clus"/>
    <property type="match status" value="1"/>
</dbReference>
<evidence type="ECO:0000259" key="9">
    <source>
        <dbReference type="PROSITE" id="PS50048"/>
    </source>
</evidence>
<dbReference type="SUPFAM" id="SSF57701">
    <property type="entry name" value="Zn2/Cys6 DNA-binding domain"/>
    <property type="match status" value="1"/>
</dbReference>